<comment type="caution">
    <text evidence="2">The sequence shown here is derived from an EMBL/GenBank/DDBJ whole genome shotgun (WGS) entry which is preliminary data.</text>
</comment>
<feature type="compositionally biased region" description="Polar residues" evidence="1">
    <location>
        <begin position="218"/>
        <end position="237"/>
    </location>
</feature>
<dbReference type="AlphaFoldDB" id="A0A4Z0Y0T3"/>
<name>A0A4Z0Y0T3_9PEZI</name>
<feature type="compositionally biased region" description="Polar residues" evidence="1">
    <location>
        <begin position="178"/>
        <end position="193"/>
    </location>
</feature>
<dbReference type="EMBL" id="SKBN01000504">
    <property type="protein sequence ID" value="TGJ76437.1"/>
    <property type="molecule type" value="Genomic_DNA"/>
</dbReference>
<proteinExistence type="predicted"/>
<dbReference type="Proteomes" id="UP000297716">
    <property type="component" value="Unassembled WGS sequence"/>
</dbReference>
<keyword evidence="3" id="KW-1185">Reference proteome</keyword>
<gene>
    <name evidence="2" type="ORF">E0Z10_g10872</name>
</gene>
<evidence type="ECO:0000313" key="3">
    <source>
        <dbReference type="Proteomes" id="UP000297716"/>
    </source>
</evidence>
<dbReference type="OrthoDB" id="4366798at2759"/>
<feature type="compositionally biased region" description="Basic residues" evidence="1">
    <location>
        <begin position="242"/>
        <end position="252"/>
    </location>
</feature>
<reference evidence="2 3" key="1">
    <citation type="submission" date="2019-03" db="EMBL/GenBank/DDBJ databases">
        <title>Draft genome sequence of Xylaria hypoxylon DSM 108379, a ubiquitous saprotrophic-parasitic fungi on hardwood.</title>
        <authorList>
            <person name="Buettner E."/>
            <person name="Leonhardt S."/>
            <person name="Gebauer A.M."/>
            <person name="Liers C."/>
            <person name="Hofrichter M."/>
            <person name="Kellner H."/>
        </authorList>
    </citation>
    <scope>NUCLEOTIDE SEQUENCE [LARGE SCALE GENOMIC DNA]</scope>
    <source>
        <strain evidence="2 3">DSM 108379</strain>
    </source>
</reference>
<protein>
    <submittedName>
        <fullName evidence="2">Uncharacterized protein</fullName>
    </submittedName>
</protein>
<dbReference type="STRING" id="37992.A0A4Z0Y0T3"/>
<evidence type="ECO:0000256" key="1">
    <source>
        <dbReference type="SAM" id="MobiDB-lite"/>
    </source>
</evidence>
<accession>A0A4Z0Y0T3</accession>
<feature type="region of interest" description="Disordered" evidence="1">
    <location>
        <begin position="156"/>
        <end position="276"/>
    </location>
</feature>
<organism evidence="2 3">
    <name type="scientific">Xylaria hypoxylon</name>
    <dbReference type="NCBI Taxonomy" id="37992"/>
    <lineage>
        <taxon>Eukaryota</taxon>
        <taxon>Fungi</taxon>
        <taxon>Dikarya</taxon>
        <taxon>Ascomycota</taxon>
        <taxon>Pezizomycotina</taxon>
        <taxon>Sordariomycetes</taxon>
        <taxon>Xylariomycetidae</taxon>
        <taxon>Xylariales</taxon>
        <taxon>Xylariaceae</taxon>
        <taxon>Xylaria</taxon>
    </lineage>
</organism>
<sequence length="276" mass="32076">MSGREPTTVKNHLEHHTPPLHRDLEQEWDWPFWKFGYGSHHILFTELHAQFNSVPCAIQDPYGWHLDVCDIANEAKTRPEFLSLLQKRQDERFAELRKAWEKTRSLLIGDPGRWEIPQRRNDLWLRFARISRNFSYDAFLGYFGAYVEDGTMPARAVSKPTAPESERRNEAEGEEQPNAHQTEPKQNNSNFGRDNQRPRLIPLPESLRRKFEAVEPSVQATTSSNKGETPKPSSGAATSPRKVVKRRTRRNKATGGNPECLRRSARLQQRSERRRK</sequence>
<evidence type="ECO:0000313" key="2">
    <source>
        <dbReference type="EMBL" id="TGJ76437.1"/>
    </source>
</evidence>